<evidence type="ECO:0000256" key="3">
    <source>
        <dbReference type="ARBA" id="ARBA00022833"/>
    </source>
</evidence>
<sequence>MSSMRYVRGGSGRSQSRSTNSWASNQGRESRGRGRASVRGRGRFSHSFLKSSQPVSSVNKWVRGSGEATAAAGTASADTVDSIGQEGHTNDVVDHIQPVDSGDVSEHEVPKSNSFERRGKHKLVLKKGEARDQVNVHPKVDNSLPSDSNKLPEEHLSSERKDETVTSQTITLERVGANKLVKKLEKADATNVGDYNTVEQSLISNEGASQGQVNTSDEKVISETLKLLDAIQIPTALERRGKNKLVLKKDVEADYESSKEPKSDQGPTEESRSKPSCTWPRQSEKQPSDITAYAKDSNITTRDQPSRPCTNADVKKRKRRPQYNKSSGSRRICLNSSEPTAASFNLPGDESKKESDHTTDEVAAGNATNISNKNLTDFCYRDTGRGRGHTKNRGGTTNIGLVRVKPEIAATPICPTFRRGLPCDNPKCTLRHDVSSEASRPICVFFQKNGMCSKGDECMFRHVKVRWDAEVCATFERLGYCEDADCVLRHVVAKKSKSSRP</sequence>
<feature type="compositionally biased region" description="Low complexity" evidence="5">
    <location>
        <begin position="64"/>
        <end position="82"/>
    </location>
</feature>
<evidence type="ECO:0000256" key="2">
    <source>
        <dbReference type="ARBA" id="ARBA00022771"/>
    </source>
</evidence>
<dbReference type="AlphaFoldDB" id="A0ABD3N979"/>
<feature type="region of interest" description="Disordered" evidence="5">
    <location>
        <begin position="1"/>
        <end position="168"/>
    </location>
</feature>
<feature type="zinc finger region" description="C3H1-type" evidence="4">
    <location>
        <begin position="437"/>
        <end position="465"/>
    </location>
</feature>
<comment type="caution">
    <text evidence="7">The sequence shown here is derived from an EMBL/GenBank/DDBJ whole genome shotgun (WGS) entry which is preliminary data.</text>
</comment>
<proteinExistence type="predicted"/>
<evidence type="ECO:0000259" key="6">
    <source>
        <dbReference type="PROSITE" id="PS50103"/>
    </source>
</evidence>
<dbReference type="Proteomes" id="UP001530400">
    <property type="component" value="Unassembled WGS sequence"/>
</dbReference>
<evidence type="ECO:0000256" key="5">
    <source>
        <dbReference type="SAM" id="MobiDB-lite"/>
    </source>
</evidence>
<feature type="compositionally biased region" description="Basic and acidic residues" evidence="5">
    <location>
        <begin position="126"/>
        <end position="140"/>
    </location>
</feature>
<dbReference type="GO" id="GO:0008270">
    <property type="term" value="F:zinc ion binding"/>
    <property type="evidence" value="ECO:0007669"/>
    <property type="project" value="UniProtKB-KW"/>
</dbReference>
<evidence type="ECO:0000313" key="7">
    <source>
        <dbReference type="EMBL" id="KAL3772640.1"/>
    </source>
</evidence>
<reference evidence="7 8" key="1">
    <citation type="submission" date="2024-10" db="EMBL/GenBank/DDBJ databases">
        <title>Updated reference genomes for cyclostephanoid diatoms.</title>
        <authorList>
            <person name="Roberts W.R."/>
            <person name="Alverson A.J."/>
        </authorList>
    </citation>
    <scope>NUCLEOTIDE SEQUENCE [LARGE SCALE GENOMIC DNA]</scope>
    <source>
        <strain evidence="7 8">AJA010-31</strain>
    </source>
</reference>
<name>A0ABD3N979_9STRA</name>
<feature type="compositionally biased region" description="Basic and acidic residues" evidence="5">
    <location>
        <begin position="247"/>
        <end position="273"/>
    </location>
</feature>
<dbReference type="InterPro" id="IPR036855">
    <property type="entry name" value="Znf_CCCH_sf"/>
</dbReference>
<dbReference type="SUPFAM" id="SSF90229">
    <property type="entry name" value="CCCH zinc finger"/>
    <property type="match status" value="1"/>
</dbReference>
<evidence type="ECO:0000256" key="4">
    <source>
        <dbReference type="PROSITE-ProRule" id="PRU00723"/>
    </source>
</evidence>
<keyword evidence="2 4" id="KW-0863">Zinc-finger</keyword>
<evidence type="ECO:0000256" key="1">
    <source>
        <dbReference type="ARBA" id="ARBA00022723"/>
    </source>
</evidence>
<gene>
    <name evidence="7" type="ORF">ACHAWO_013185</name>
</gene>
<dbReference type="PROSITE" id="PS50103">
    <property type="entry name" value="ZF_C3H1"/>
    <property type="match status" value="1"/>
</dbReference>
<organism evidence="7 8">
    <name type="scientific">Cyclotella atomus</name>
    <dbReference type="NCBI Taxonomy" id="382360"/>
    <lineage>
        <taxon>Eukaryota</taxon>
        <taxon>Sar</taxon>
        <taxon>Stramenopiles</taxon>
        <taxon>Ochrophyta</taxon>
        <taxon>Bacillariophyta</taxon>
        <taxon>Coscinodiscophyceae</taxon>
        <taxon>Thalassiosirophycidae</taxon>
        <taxon>Stephanodiscales</taxon>
        <taxon>Stephanodiscaceae</taxon>
        <taxon>Cyclotella</taxon>
    </lineage>
</organism>
<evidence type="ECO:0000313" key="8">
    <source>
        <dbReference type="Proteomes" id="UP001530400"/>
    </source>
</evidence>
<dbReference type="EMBL" id="JALLPJ020001263">
    <property type="protein sequence ID" value="KAL3772640.1"/>
    <property type="molecule type" value="Genomic_DNA"/>
</dbReference>
<feature type="compositionally biased region" description="Basic residues" evidence="5">
    <location>
        <begin position="33"/>
        <end position="44"/>
    </location>
</feature>
<feature type="compositionally biased region" description="Polar residues" evidence="5">
    <location>
        <begin position="323"/>
        <end position="343"/>
    </location>
</feature>
<feature type="compositionally biased region" description="Basic and acidic residues" evidence="5">
    <location>
        <begin position="104"/>
        <end position="117"/>
    </location>
</feature>
<keyword evidence="8" id="KW-1185">Reference proteome</keyword>
<dbReference type="SMART" id="SM00356">
    <property type="entry name" value="ZnF_C3H1"/>
    <property type="match status" value="3"/>
</dbReference>
<feature type="compositionally biased region" description="Basic and acidic residues" evidence="5">
    <location>
        <begin position="349"/>
        <end position="360"/>
    </location>
</feature>
<feature type="region of interest" description="Disordered" evidence="5">
    <location>
        <begin position="238"/>
        <end position="367"/>
    </location>
</feature>
<keyword evidence="1 4" id="KW-0479">Metal-binding</keyword>
<protein>
    <recommendedName>
        <fullName evidence="6">C3H1-type domain-containing protein</fullName>
    </recommendedName>
</protein>
<feature type="compositionally biased region" description="Polar residues" evidence="5">
    <location>
        <begin position="297"/>
        <end position="309"/>
    </location>
</feature>
<dbReference type="InterPro" id="IPR000571">
    <property type="entry name" value="Znf_CCCH"/>
</dbReference>
<keyword evidence="3 4" id="KW-0862">Zinc</keyword>
<feature type="domain" description="C3H1-type" evidence="6">
    <location>
        <begin position="437"/>
        <end position="465"/>
    </location>
</feature>
<feature type="compositionally biased region" description="Basic and acidic residues" evidence="5">
    <location>
        <begin position="150"/>
        <end position="164"/>
    </location>
</feature>
<feature type="compositionally biased region" description="Polar residues" evidence="5">
    <location>
        <begin position="48"/>
        <end position="59"/>
    </location>
</feature>
<dbReference type="Gene3D" id="4.10.1000.10">
    <property type="entry name" value="Zinc finger, CCCH-type"/>
    <property type="match status" value="1"/>
</dbReference>
<accession>A0ABD3N979</accession>